<evidence type="ECO:0000256" key="1">
    <source>
        <dbReference type="SAM" id="MobiDB-lite"/>
    </source>
</evidence>
<sequence>MEQSIPAVESGLVDLSGVSLEALRSMDGTAIAESLERLLLYIDNPQSITESGHNPQSIRESGHNPSRFD</sequence>
<feature type="region of interest" description="Disordered" evidence="1">
    <location>
        <begin position="46"/>
        <end position="69"/>
    </location>
</feature>
<feature type="compositionally biased region" description="Polar residues" evidence="1">
    <location>
        <begin position="46"/>
        <end position="59"/>
    </location>
</feature>
<reference evidence="2 3" key="1">
    <citation type="submission" date="2019-05" db="EMBL/GenBank/DDBJ databases">
        <title>Streptomyces sp. NEAU-C151, a novel actinomycete isolated from soil.</title>
        <authorList>
            <person name="Han L."/>
            <person name="Jiang H."/>
        </authorList>
    </citation>
    <scope>NUCLEOTIDE SEQUENCE [LARGE SCALE GENOMIC DNA]</scope>
    <source>
        <strain evidence="2 3">NEAU-C151</strain>
    </source>
</reference>
<feature type="compositionally biased region" description="Basic and acidic residues" evidence="1">
    <location>
        <begin position="60"/>
        <end position="69"/>
    </location>
</feature>
<dbReference type="AlphaFoldDB" id="A0A5R9FID3"/>
<dbReference type="EMBL" id="VBZC01000081">
    <property type="protein sequence ID" value="TLS40344.1"/>
    <property type="molecule type" value="Genomic_DNA"/>
</dbReference>
<keyword evidence="3" id="KW-1185">Reference proteome</keyword>
<name>A0A5R9FID3_9ACTN</name>
<evidence type="ECO:0008006" key="4">
    <source>
        <dbReference type="Google" id="ProtNLM"/>
    </source>
</evidence>
<accession>A0A5R9FID3</accession>
<evidence type="ECO:0000313" key="3">
    <source>
        <dbReference type="Proteomes" id="UP000305906"/>
    </source>
</evidence>
<dbReference type="Proteomes" id="UP000305906">
    <property type="component" value="Unassembled WGS sequence"/>
</dbReference>
<gene>
    <name evidence="2" type="ORF">FE633_42085</name>
</gene>
<comment type="caution">
    <text evidence="2">The sequence shown here is derived from an EMBL/GenBank/DDBJ whole genome shotgun (WGS) entry which is preliminary data.</text>
</comment>
<protein>
    <recommendedName>
        <fullName evidence="4">FXSXX-COOH protein</fullName>
    </recommendedName>
</protein>
<organism evidence="2 3">
    <name type="scientific">Streptomyces montanus</name>
    <dbReference type="NCBI Taxonomy" id="2580423"/>
    <lineage>
        <taxon>Bacteria</taxon>
        <taxon>Bacillati</taxon>
        <taxon>Actinomycetota</taxon>
        <taxon>Actinomycetes</taxon>
        <taxon>Kitasatosporales</taxon>
        <taxon>Streptomycetaceae</taxon>
        <taxon>Streptomyces</taxon>
    </lineage>
</organism>
<dbReference type="RefSeq" id="WP_138050449.1">
    <property type="nucleotide sequence ID" value="NZ_VBZC01000081.1"/>
</dbReference>
<evidence type="ECO:0000313" key="2">
    <source>
        <dbReference type="EMBL" id="TLS40344.1"/>
    </source>
</evidence>
<proteinExistence type="predicted"/>